<dbReference type="GO" id="GO:0006281">
    <property type="term" value="P:DNA repair"/>
    <property type="evidence" value="ECO:0007669"/>
    <property type="project" value="UniProtKB-KW"/>
</dbReference>
<feature type="domain" description="Uracil-DNA glycosylase-like" evidence="13">
    <location>
        <begin position="138"/>
        <end position="291"/>
    </location>
</feature>
<evidence type="ECO:0000256" key="9">
    <source>
        <dbReference type="ARBA" id="ARBA00023004"/>
    </source>
</evidence>
<dbReference type="GO" id="GO:0051539">
    <property type="term" value="F:4 iron, 4 sulfur cluster binding"/>
    <property type="evidence" value="ECO:0007669"/>
    <property type="project" value="UniProtKB-KW"/>
</dbReference>
<dbReference type="InterPro" id="IPR036895">
    <property type="entry name" value="Uracil-DNA_glycosylase-like_sf"/>
</dbReference>
<sequence length="307" mass="33072">MSNSADRRPGREAAALLAFYAEAGIDVLVGEAPRNRFAETEQEAAAQTRAKNRAETAAPQQREAASARASSGDEATRAAPQPSAPQAFATVRVAVPDDVAIADARERARSAASLEELEASLASFEGCNLKATARSLVFGNGAADADLMFIGEAPGREEDAAGAPFVGRSGKLLDRMLSAIGVERQAVRVTNTVPWRPPGNRPPTPAETEICRPFIIRQIELVRPRIIVCLGSPAVKAVLRTDEGIMRLRGRWLSFTYGVEQEEIVPAMPMLHPAYLLRQPAQKRLAWRDLLALKERLDGDGKGSQPS</sequence>
<feature type="region of interest" description="Disordered" evidence="12">
    <location>
        <begin position="38"/>
        <end position="88"/>
    </location>
</feature>
<keyword evidence="8" id="KW-0378">Hydrolase</keyword>
<evidence type="ECO:0000256" key="8">
    <source>
        <dbReference type="ARBA" id="ARBA00022801"/>
    </source>
</evidence>
<dbReference type="Gene3D" id="3.40.470.10">
    <property type="entry name" value="Uracil-DNA glycosylase-like domain"/>
    <property type="match status" value="1"/>
</dbReference>
<dbReference type="EC" id="3.2.2.27" evidence="3"/>
<keyword evidence="5" id="KW-0004">4Fe-4S</keyword>
<evidence type="ECO:0000256" key="1">
    <source>
        <dbReference type="ARBA" id="ARBA00001400"/>
    </source>
</evidence>
<dbReference type="InterPro" id="IPR005273">
    <property type="entry name" value="Ura-DNA_glyco_family4"/>
</dbReference>
<dbReference type="GO" id="GO:0046872">
    <property type="term" value="F:metal ion binding"/>
    <property type="evidence" value="ECO:0007669"/>
    <property type="project" value="UniProtKB-KW"/>
</dbReference>
<dbReference type="AlphaFoldDB" id="A0A1T4SW45"/>
<dbReference type="InterPro" id="IPR005122">
    <property type="entry name" value="Uracil-DNA_glycosylase-like"/>
</dbReference>
<dbReference type="PANTHER" id="PTHR33693">
    <property type="entry name" value="TYPE-5 URACIL-DNA GLYCOSYLASE"/>
    <property type="match status" value="1"/>
</dbReference>
<proteinExistence type="inferred from homology"/>
<dbReference type="NCBIfam" id="TIGR00758">
    <property type="entry name" value="UDG_fam4"/>
    <property type="match status" value="1"/>
</dbReference>
<dbReference type="Proteomes" id="UP000190135">
    <property type="component" value="Unassembled WGS sequence"/>
</dbReference>
<comment type="similarity">
    <text evidence="2">Belongs to the uracil-DNA glycosylase (UDG) superfamily. Type 4 (UDGa) family.</text>
</comment>
<dbReference type="EMBL" id="FUXL01000015">
    <property type="protein sequence ID" value="SKA32490.1"/>
    <property type="molecule type" value="Genomic_DNA"/>
</dbReference>
<protein>
    <recommendedName>
        <fullName evidence="4">Type-4 uracil-DNA glycosylase</fullName>
        <ecNumber evidence="3">3.2.2.27</ecNumber>
    </recommendedName>
</protein>
<dbReference type="CDD" id="cd10030">
    <property type="entry name" value="UDG-F4_TTUDGA_SPO1dp_like"/>
    <property type="match status" value="1"/>
</dbReference>
<evidence type="ECO:0000256" key="10">
    <source>
        <dbReference type="ARBA" id="ARBA00023014"/>
    </source>
</evidence>
<dbReference type="STRING" id="1365950.SAMN05428963_1152"/>
<name>A0A1T4SW45_9HYPH</name>
<evidence type="ECO:0000256" key="2">
    <source>
        <dbReference type="ARBA" id="ARBA00006521"/>
    </source>
</evidence>
<dbReference type="PANTHER" id="PTHR33693:SF1">
    <property type="entry name" value="TYPE-4 URACIL-DNA GLYCOSYLASE"/>
    <property type="match status" value="1"/>
</dbReference>
<evidence type="ECO:0000256" key="11">
    <source>
        <dbReference type="ARBA" id="ARBA00023204"/>
    </source>
</evidence>
<feature type="compositionally biased region" description="Low complexity" evidence="12">
    <location>
        <begin position="57"/>
        <end position="88"/>
    </location>
</feature>
<keyword evidence="6" id="KW-0479">Metal-binding</keyword>
<evidence type="ECO:0000256" key="5">
    <source>
        <dbReference type="ARBA" id="ARBA00022485"/>
    </source>
</evidence>
<keyword evidence="9" id="KW-0408">Iron</keyword>
<dbReference type="InterPro" id="IPR051536">
    <property type="entry name" value="UDG_Type-4/5"/>
</dbReference>
<organism evidence="14 15">
    <name type="scientific">Consotaella salsifontis</name>
    <dbReference type="NCBI Taxonomy" id="1365950"/>
    <lineage>
        <taxon>Bacteria</taxon>
        <taxon>Pseudomonadati</taxon>
        <taxon>Pseudomonadota</taxon>
        <taxon>Alphaproteobacteria</taxon>
        <taxon>Hyphomicrobiales</taxon>
        <taxon>Aurantimonadaceae</taxon>
        <taxon>Consotaella</taxon>
    </lineage>
</organism>
<evidence type="ECO:0000256" key="6">
    <source>
        <dbReference type="ARBA" id="ARBA00022723"/>
    </source>
</evidence>
<dbReference type="SMART" id="SM00987">
    <property type="entry name" value="UreE_C"/>
    <property type="match status" value="1"/>
</dbReference>
<evidence type="ECO:0000313" key="14">
    <source>
        <dbReference type="EMBL" id="SKA32490.1"/>
    </source>
</evidence>
<evidence type="ECO:0000256" key="7">
    <source>
        <dbReference type="ARBA" id="ARBA00022763"/>
    </source>
</evidence>
<dbReference type="OrthoDB" id="5290748at2"/>
<evidence type="ECO:0000256" key="12">
    <source>
        <dbReference type="SAM" id="MobiDB-lite"/>
    </source>
</evidence>
<dbReference type="GO" id="GO:0004844">
    <property type="term" value="F:uracil DNA N-glycosylase activity"/>
    <property type="evidence" value="ECO:0007669"/>
    <property type="project" value="UniProtKB-EC"/>
</dbReference>
<gene>
    <name evidence="14" type="ORF">SAMN05428963_1152</name>
</gene>
<keyword evidence="11" id="KW-0234">DNA repair</keyword>
<evidence type="ECO:0000259" key="13">
    <source>
        <dbReference type="SMART" id="SM00986"/>
    </source>
</evidence>
<reference evidence="15" key="1">
    <citation type="submission" date="2017-02" db="EMBL/GenBank/DDBJ databases">
        <authorList>
            <person name="Varghese N."/>
            <person name="Submissions S."/>
        </authorList>
    </citation>
    <scope>NUCLEOTIDE SEQUENCE [LARGE SCALE GENOMIC DNA]</scope>
    <source>
        <strain evidence="15">USBA 369</strain>
    </source>
</reference>
<comment type="catalytic activity">
    <reaction evidence="1">
        <text>Hydrolyzes single-stranded DNA or mismatched double-stranded DNA and polynucleotides, releasing free uracil.</text>
        <dbReference type="EC" id="3.2.2.27"/>
    </reaction>
</comment>
<evidence type="ECO:0000256" key="3">
    <source>
        <dbReference type="ARBA" id="ARBA00012030"/>
    </source>
</evidence>
<dbReference type="SUPFAM" id="SSF52141">
    <property type="entry name" value="Uracil-DNA glycosylase-like"/>
    <property type="match status" value="1"/>
</dbReference>
<evidence type="ECO:0000313" key="15">
    <source>
        <dbReference type="Proteomes" id="UP000190135"/>
    </source>
</evidence>
<keyword evidence="15" id="KW-1185">Reference proteome</keyword>
<dbReference type="RefSeq" id="WP_078709731.1">
    <property type="nucleotide sequence ID" value="NZ_FUXL01000015.1"/>
</dbReference>
<dbReference type="Pfam" id="PF03167">
    <property type="entry name" value="UDG"/>
    <property type="match status" value="1"/>
</dbReference>
<accession>A0A1T4SW45</accession>
<keyword evidence="7" id="KW-0227">DNA damage</keyword>
<dbReference type="SMART" id="SM00986">
    <property type="entry name" value="UDG"/>
    <property type="match status" value="1"/>
</dbReference>
<keyword evidence="10" id="KW-0411">Iron-sulfur</keyword>
<evidence type="ECO:0000256" key="4">
    <source>
        <dbReference type="ARBA" id="ARBA00019403"/>
    </source>
</evidence>